<sequence>MGMNAFGAALLAAMITGGMAMVLIGAIPRPRKLSTGVSTGLWTRVDKRWRTAPRAARIRWITGVAGGVVCYLITGWPIGLILVPAVLIGLPPLLADPPETELEKLRGLERWVRLVAGSATTGKSVVDAIRATRGQAPEVLAEPLAALVSRLDSRWGPRSALQRFADDLDSADADQVVAAVVIAAERGGTGASATLGALAGSLQERARAMREIATERAKPRIVVRQVTAVIGVVLGAAIIVGRDFFAPYSSLLGQLLLCIYTAAYAGALVVLARRSRPRHRERILVRAAVGPAPRSLGGRGSGPRGGPGHTEEVGDA</sequence>
<feature type="domain" description="Type II secretion system protein GspF" evidence="8">
    <location>
        <begin position="111"/>
        <end position="236"/>
    </location>
</feature>
<protein>
    <recommendedName>
        <fullName evidence="8">Type II secretion system protein GspF domain-containing protein</fullName>
    </recommendedName>
</protein>
<name>A0A3Q9UIN8_9ACTN</name>
<dbReference type="Proteomes" id="UP000285875">
    <property type="component" value="Chromosome"/>
</dbReference>
<dbReference type="PANTHER" id="PTHR35007">
    <property type="entry name" value="INTEGRAL MEMBRANE PROTEIN-RELATED"/>
    <property type="match status" value="1"/>
</dbReference>
<evidence type="ECO:0000256" key="4">
    <source>
        <dbReference type="ARBA" id="ARBA00022989"/>
    </source>
</evidence>
<feature type="transmembrane region" description="Helical" evidence="7">
    <location>
        <begin position="221"/>
        <end position="240"/>
    </location>
</feature>
<dbReference type="AlphaFoldDB" id="A0A3Q9UIN8"/>
<feature type="transmembrane region" description="Helical" evidence="7">
    <location>
        <begin position="252"/>
        <end position="272"/>
    </location>
</feature>
<dbReference type="PANTHER" id="PTHR35007:SF3">
    <property type="entry name" value="POSSIBLE CONSERVED ALANINE RICH MEMBRANE PROTEIN"/>
    <property type="match status" value="1"/>
</dbReference>
<feature type="transmembrane region" description="Helical" evidence="7">
    <location>
        <begin position="60"/>
        <end position="88"/>
    </location>
</feature>
<keyword evidence="3 7" id="KW-0812">Transmembrane</keyword>
<keyword evidence="2" id="KW-1003">Cell membrane</keyword>
<organism evidence="9 10">
    <name type="scientific">Acidipropionibacterium jensenii</name>
    <dbReference type="NCBI Taxonomy" id="1749"/>
    <lineage>
        <taxon>Bacteria</taxon>
        <taxon>Bacillati</taxon>
        <taxon>Actinomycetota</taxon>
        <taxon>Actinomycetes</taxon>
        <taxon>Propionibacteriales</taxon>
        <taxon>Propionibacteriaceae</taxon>
        <taxon>Acidipropionibacterium</taxon>
    </lineage>
</organism>
<feature type="region of interest" description="Disordered" evidence="6">
    <location>
        <begin position="291"/>
        <end position="316"/>
    </location>
</feature>
<proteinExistence type="predicted"/>
<dbReference type="EMBL" id="CP025570">
    <property type="protein sequence ID" value="AZZ38489.1"/>
    <property type="molecule type" value="Genomic_DNA"/>
</dbReference>
<evidence type="ECO:0000256" key="6">
    <source>
        <dbReference type="SAM" id="MobiDB-lite"/>
    </source>
</evidence>
<evidence type="ECO:0000259" key="8">
    <source>
        <dbReference type="Pfam" id="PF00482"/>
    </source>
</evidence>
<evidence type="ECO:0000256" key="2">
    <source>
        <dbReference type="ARBA" id="ARBA00022475"/>
    </source>
</evidence>
<reference evidence="10" key="1">
    <citation type="submission" date="2017-12" db="EMBL/GenBank/DDBJ databases">
        <title>Whole genome sequencing of Acidipropionibacterium jensenii strains JS279 and JS280.</title>
        <authorList>
            <person name="Deptula P."/>
            <person name="Laine P."/>
            <person name="Smolander O.-P."/>
            <person name="Paulin L."/>
            <person name="Auvinen P."/>
            <person name="Varmanen P."/>
        </authorList>
    </citation>
    <scope>NUCLEOTIDE SEQUENCE [LARGE SCALE GENOMIC DNA]</scope>
    <source>
        <strain evidence="10">JS280</strain>
    </source>
</reference>
<evidence type="ECO:0000313" key="9">
    <source>
        <dbReference type="EMBL" id="AZZ38489.1"/>
    </source>
</evidence>
<evidence type="ECO:0000313" key="10">
    <source>
        <dbReference type="Proteomes" id="UP000285875"/>
    </source>
</evidence>
<comment type="subcellular location">
    <subcellularLocation>
        <location evidence="1">Cell membrane</location>
        <topology evidence="1">Multi-pass membrane protein</topology>
    </subcellularLocation>
</comment>
<keyword evidence="4 7" id="KW-1133">Transmembrane helix</keyword>
<dbReference type="RefSeq" id="WP_097798103.1">
    <property type="nucleotide sequence ID" value="NZ_CP025570.1"/>
</dbReference>
<gene>
    <name evidence="9" type="ORF">C0Z10_00560</name>
</gene>
<dbReference type="Pfam" id="PF00482">
    <property type="entry name" value="T2SSF"/>
    <property type="match status" value="1"/>
</dbReference>
<dbReference type="GO" id="GO:0005886">
    <property type="term" value="C:plasma membrane"/>
    <property type="evidence" value="ECO:0007669"/>
    <property type="project" value="UniProtKB-SubCell"/>
</dbReference>
<feature type="transmembrane region" description="Helical" evidence="7">
    <location>
        <begin position="6"/>
        <end position="27"/>
    </location>
</feature>
<keyword evidence="5 7" id="KW-0472">Membrane</keyword>
<evidence type="ECO:0000256" key="7">
    <source>
        <dbReference type="SAM" id="Phobius"/>
    </source>
</evidence>
<feature type="transmembrane region" description="Helical" evidence="7">
    <location>
        <begin position="176"/>
        <end position="200"/>
    </location>
</feature>
<feature type="compositionally biased region" description="Gly residues" evidence="6">
    <location>
        <begin position="297"/>
        <end position="308"/>
    </location>
</feature>
<accession>A0A3Q9UIN8</accession>
<evidence type="ECO:0000256" key="1">
    <source>
        <dbReference type="ARBA" id="ARBA00004651"/>
    </source>
</evidence>
<evidence type="ECO:0000256" key="3">
    <source>
        <dbReference type="ARBA" id="ARBA00022692"/>
    </source>
</evidence>
<dbReference type="InterPro" id="IPR018076">
    <property type="entry name" value="T2SS_GspF_dom"/>
</dbReference>
<evidence type="ECO:0000256" key="5">
    <source>
        <dbReference type="ARBA" id="ARBA00023136"/>
    </source>
</evidence>
<dbReference type="KEGG" id="aji:C0Z10_00560"/>